<sequence length="364" mass="40325">MLRSPAHIIGPTAPATTTSGLFDSCHRKIRLIGGNFAFFGGLMSKARRKERDDAAQGDTKLYLEESVLELLKFTPADLRSMVDLPTGVDYNEWLASYTIQIFEYVNLVYGTISEHCTTNGCPDMTAPQSKTYLWYDEKGKKNRCPAPQYIDYVMTYTQRTISDESYFPTKYAKEFPSGFESHVRKMLRLLFHVIAHMYAAHFREIALLGLHPHLNSTYALLVALQRRFNLIEPKEMEVLADLEQALHLSDDVTTTSCSVASNNNSSSSCNSNCNLNSNTVTQAIISSSSPLRSIGGITTTTNSTSINTPLDGGLNIHNSQIDDGTVIVKQPLISDSATSMLNNNNDLAMKDRVLVSTSVDTQPI</sequence>
<dbReference type="Gene3D" id="1.20.140.30">
    <property type="entry name" value="MOB kinase activator"/>
    <property type="match status" value="1"/>
</dbReference>
<dbReference type="OrthoDB" id="8170117at2759"/>
<evidence type="ECO:0000313" key="2">
    <source>
        <dbReference type="EMBL" id="CAG9800405.1"/>
    </source>
</evidence>
<feature type="binding site" evidence="1">
    <location>
        <position position="121"/>
    </location>
    <ligand>
        <name>Zn(2+)</name>
        <dbReference type="ChEBI" id="CHEBI:29105"/>
    </ligand>
</feature>
<dbReference type="InterPro" id="IPR005301">
    <property type="entry name" value="MOB_kinase_act_fam"/>
</dbReference>
<evidence type="ECO:0008006" key="4">
    <source>
        <dbReference type="Google" id="ProtNLM"/>
    </source>
</evidence>
<dbReference type="SMART" id="SM01388">
    <property type="entry name" value="Mob1_phocein"/>
    <property type="match status" value="1"/>
</dbReference>
<dbReference type="AlphaFoldDB" id="A0A9N9WP70"/>
<gene>
    <name evidence="2" type="ORF">CHIRRI_LOCUS3348</name>
</gene>
<protein>
    <recommendedName>
        <fullName evidence="4">MOB kinase activator-like 2</fullName>
    </recommendedName>
</protein>
<proteinExistence type="predicted"/>
<evidence type="ECO:0000256" key="1">
    <source>
        <dbReference type="PIRSR" id="PIRSR605301-1"/>
    </source>
</evidence>
<feature type="binding site" evidence="1">
    <location>
        <position position="201"/>
    </location>
    <ligand>
        <name>Zn(2+)</name>
        <dbReference type="ChEBI" id="CHEBI:29105"/>
    </ligand>
</feature>
<dbReference type="Proteomes" id="UP001153620">
    <property type="component" value="Chromosome 1"/>
</dbReference>
<evidence type="ECO:0000313" key="3">
    <source>
        <dbReference type="Proteomes" id="UP001153620"/>
    </source>
</evidence>
<dbReference type="InterPro" id="IPR036703">
    <property type="entry name" value="MOB_kinase_act_sf"/>
</dbReference>
<keyword evidence="1" id="KW-0862">Zinc</keyword>
<feature type="binding site" evidence="1">
    <location>
        <position position="196"/>
    </location>
    <ligand>
        <name>Zn(2+)</name>
        <dbReference type="ChEBI" id="CHEBI:29105"/>
    </ligand>
</feature>
<keyword evidence="3" id="KW-1185">Reference proteome</keyword>
<dbReference type="SUPFAM" id="SSF101152">
    <property type="entry name" value="Mob1/phocein"/>
    <property type="match status" value="1"/>
</dbReference>
<reference evidence="2" key="1">
    <citation type="submission" date="2022-01" db="EMBL/GenBank/DDBJ databases">
        <authorList>
            <person name="King R."/>
        </authorList>
    </citation>
    <scope>NUCLEOTIDE SEQUENCE</scope>
</reference>
<keyword evidence="1" id="KW-0479">Metal-binding</keyword>
<dbReference type="PANTHER" id="PTHR22599">
    <property type="entry name" value="MPS ONE BINDER KINASE ACTIVATOR-LIKE MOB"/>
    <property type="match status" value="1"/>
</dbReference>
<accession>A0A9N9WP70</accession>
<dbReference type="EMBL" id="OU895877">
    <property type="protein sequence ID" value="CAG9800405.1"/>
    <property type="molecule type" value="Genomic_DNA"/>
</dbReference>
<reference evidence="2" key="2">
    <citation type="submission" date="2022-10" db="EMBL/GenBank/DDBJ databases">
        <authorList>
            <consortium name="ENA_rothamsted_submissions"/>
            <consortium name="culmorum"/>
            <person name="King R."/>
        </authorList>
    </citation>
    <scope>NUCLEOTIDE SEQUENCE</scope>
</reference>
<feature type="binding site" evidence="1">
    <location>
        <position position="116"/>
    </location>
    <ligand>
        <name>Zn(2+)</name>
        <dbReference type="ChEBI" id="CHEBI:29105"/>
    </ligand>
</feature>
<name>A0A9N9WP70_9DIPT</name>
<dbReference type="Pfam" id="PF03637">
    <property type="entry name" value="Mob1_phocein"/>
    <property type="match status" value="1"/>
</dbReference>
<organism evidence="2 3">
    <name type="scientific">Chironomus riparius</name>
    <dbReference type="NCBI Taxonomy" id="315576"/>
    <lineage>
        <taxon>Eukaryota</taxon>
        <taxon>Metazoa</taxon>
        <taxon>Ecdysozoa</taxon>
        <taxon>Arthropoda</taxon>
        <taxon>Hexapoda</taxon>
        <taxon>Insecta</taxon>
        <taxon>Pterygota</taxon>
        <taxon>Neoptera</taxon>
        <taxon>Endopterygota</taxon>
        <taxon>Diptera</taxon>
        <taxon>Nematocera</taxon>
        <taxon>Chironomoidea</taxon>
        <taxon>Chironomidae</taxon>
        <taxon>Chironominae</taxon>
        <taxon>Chironomus</taxon>
    </lineage>
</organism>